<name>A0A9N7LTW0_9MYCO</name>
<organism evidence="2 3">
    <name type="scientific">Mycobacterium pseudoshottsii</name>
    <dbReference type="NCBI Taxonomy" id="265949"/>
    <lineage>
        <taxon>Bacteria</taxon>
        <taxon>Bacillati</taxon>
        <taxon>Actinomycetota</taxon>
        <taxon>Actinomycetes</taxon>
        <taxon>Mycobacteriales</taxon>
        <taxon>Mycobacteriaceae</taxon>
        <taxon>Mycobacterium</taxon>
        <taxon>Mycobacterium ulcerans group</taxon>
    </lineage>
</organism>
<dbReference type="EMBL" id="AP026367">
    <property type="protein sequence ID" value="BDN84746.1"/>
    <property type="molecule type" value="Genomic_DNA"/>
</dbReference>
<protein>
    <submittedName>
        <fullName evidence="2">Uncharacterized protein</fullName>
    </submittedName>
</protein>
<dbReference type="AlphaFoldDB" id="A0A9N7LTW0"/>
<dbReference type="Proteomes" id="UP001058626">
    <property type="component" value="Chromosome"/>
</dbReference>
<evidence type="ECO:0000313" key="3">
    <source>
        <dbReference type="Proteomes" id="UP001058626"/>
    </source>
</evidence>
<evidence type="ECO:0000313" key="2">
    <source>
        <dbReference type="EMBL" id="BDN84746.1"/>
    </source>
</evidence>
<gene>
    <name evidence="2" type="ORF">NJB1907Z4_C49610</name>
</gene>
<keyword evidence="3" id="KW-1185">Reference proteome</keyword>
<proteinExistence type="predicted"/>
<evidence type="ECO:0000256" key="1">
    <source>
        <dbReference type="SAM" id="MobiDB-lite"/>
    </source>
</evidence>
<sequence length="168" mass="17879">MPDIAFEVTSEMELRIVNVTLVTTDAPLGGFLDPDGIGPPESHDAGTDGDAKTTRFRFGASTARTASPRCCRLEQCRSRGDHLGTWEPQPQCVDRPQIASRDPVGERLADIFGTYNKPAGPGRVEAGASVDVRPTAVVLAPCGLGGLGRSRPPVNRGGSDTMPRRRVL</sequence>
<feature type="region of interest" description="Disordered" evidence="1">
    <location>
        <begin position="147"/>
        <end position="168"/>
    </location>
</feature>
<accession>A0A9N7LTW0</accession>
<reference evidence="2" key="1">
    <citation type="submission" date="2022-06" db="EMBL/GenBank/DDBJ databases">
        <title>Complete genome sequence of Mycobacterium pseudoshottsii NJB1907-Z4.</title>
        <authorList>
            <person name="Komine T."/>
            <person name="Fukano H."/>
            <person name="Wada S."/>
        </authorList>
    </citation>
    <scope>NUCLEOTIDE SEQUENCE</scope>
    <source>
        <strain evidence="2">NJB1907-Z4</strain>
    </source>
</reference>